<protein>
    <submittedName>
        <fullName evidence="1">Uncharacterized protein</fullName>
    </submittedName>
</protein>
<evidence type="ECO:0000313" key="2">
    <source>
        <dbReference type="Proteomes" id="UP000335636"/>
    </source>
</evidence>
<evidence type="ECO:0000313" key="1">
    <source>
        <dbReference type="EMBL" id="VTJ51763.1"/>
    </source>
</evidence>
<comment type="caution">
    <text evidence="1">The sequence shown here is derived from an EMBL/GenBank/DDBJ whole genome shotgun (WGS) entry which is preliminary data.</text>
</comment>
<reference evidence="1" key="1">
    <citation type="submission" date="2019-04" db="EMBL/GenBank/DDBJ databases">
        <authorList>
            <person name="Alioto T."/>
            <person name="Alioto T."/>
        </authorList>
    </citation>
    <scope>NUCLEOTIDE SEQUENCE [LARGE SCALE GENOMIC DNA]</scope>
</reference>
<accession>A0A5E4A3B6</accession>
<name>A0A5E4A3B6_MARMO</name>
<dbReference type="AlphaFoldDB" id="A0A5E4A3B6"/>
<feature type="non-terminal residue" evidence="1">
    <location>
        <position position="1"/>
    </location>
</feature>
<dbReference type="Proteomes" id="UP000335636">
    <property type="component" value="Unassembled WGS sequence"/>
</dbReference>
<sequence>LGPRGRVVGEIEGKEETKGFSSGLRRVSLTKKDELVSDLFNGVGDSLPNLLSPHYTKEDSETR</sequence>
<proteinExistence type="predicted"/>
<keyword evidence="2" id="KW-1185">Reference proteome</keyword>
<organism evidence="1 2">
    <name type="scientific">Marmota monax</name>
    <name type="common">Woodchuck</name>
    <dbReference type="NCBI Taxonomy" id="9995"/>
    <lineage>
        <taxon>Eukaryota</taxon>
        <taxon>Metazoa</taxon>
        <taxon>Chordata</taxon>
        <taxon>Craniata</taxon>
        <taxon>Vertebrata</taxon>
        <taxon>Euteleostomi</taxon>
        <taxon>Mammalia</taxon>
        <taxon>Eutheria</taxon>
        <taxon>Euarchontoglires</taxon>
        <taxon>Glires</taxon>
        <taxon>Rodentia</taxon>
        <taxon>Sciuromorpha</taxon>
        <taxon>Sciuridae</taxon>
        <taxon>Xerinae</taxon>
        <taxon>Marmotini</taxon>
        <taxon>Marmota</taxon>
    </lineage>
</organism>
<gene>
    <name evidence="1" type="ORF">MONAX_5E030858</name>
</gene>
<dbReference type="EMBL" id="CABDUW010000009">
    <property type="protein sequence ID" value="VTJ51763.1"/>
    <property type="molecule type" value="Genomic_DNA"/>
</dbReference>